<name>A0A0F6W8F5_9BACT</name>
<dbReference type="KEGG" id="samy:DB32_007114"/>
<evidence type="ECO:0000313" key="2">
    <source>
        <dbReference type="EMBL" id="AKF09965.1"/>
    </source>
</evidence>
<organism evidence="2 3">
    <name type="scientific">Sandaracinus amylolyticus</name>
    <dbReference type="NCBI Taxonomy" id="927083"/>
    <lineage>
        <taxon>Bacteria</taxon>
        <taxon>Pseudomonadati</taxon>
        <taxon>Myxococcota</taxon>
        <taxon>Polyangia</taxon>
        <taxon>Polyangiales</taxon>
        <taxon>Sandaracinaceae</taxon>
        <taxon>Sandaracinus</taxon>
    </lineage>
</organism>
<dbReference type="Proteomes" id="UP000034883">
    <property type="component" value="Chromosome"/>
</dbReference>
<evidence type="ECO:0000313" key="3">
    <source>
        <dbReference type="Proteomes" id="UP000034883"/>
    </source>
</evidence>
<dbReference type="EMBL" id="CP011125">
    <property type="protein sequence ID" value="AKF09965.1"/>
    <property type="molecule type" value="Genomic_DNA"/>
</dbReference>
<protein>
    <submittedName>
        <fullName evidence="2">Uncharacterized protein</fullName>
    </submittedName>
</protein>
<feature type="region of interest" description="Disordered" evidence="1">
    <location>
        <begin position="1"/>
        <end position="85"/>
    </location>
</feature>
<accession>A0A0F6W8F5</accession>
<sequence>MDLLPRRPAPLFALDHAPTLAPRRRGSHRPCHDRRTRESTRTKAVARGHASHGRQSAPDDGEEGAARLALQPLALRPAGRRHTPS</sequence>
<reference evidence="2" key="1">
    <citation type="submission" date="2015-03" db="EMBL/GenBank/DDBJ databases">
        <title>Genome assembly of Sandaracinus amylolyticus DSM 53668.</title>
        <authorList>
            <person name="Sharma G."/>
            <person name="Subramanian S."/>
        </authorList>
    </citation>
    <scope>NUCLEOTIDE SEQUENCE [LARGE SCALE GENOMIC DNA]</scope>
    <source>
        <strain evidence="2">DSM 53668</strain>
    </source>
</reference>
<feature type="compositionally biased region" description="Basic residues" evidence="1">
    <location>
        <begin position="22"/>
        <end position="32"/>
    </location>
</feature>
<proteinExistence type="predicted"/>
<feature type="compositionally biased region" description="Low complexity" evidence="1">
    <location>
        <begin position="66"/>
        <end position="77"/>
    </location>
</feature>
<gene>
    <name evidence="2" type="ORF">DB32_007114</name>
</gene>
<keyword evidence="3" id="KW-1185">Reference proteome</keyword>
<evidence type="ECO:0000256" key="1">
    <source>
        <dbReference type="SAM" id="MobiDB-lite"/>
    </source>
</evidence>
<dbReference type="AlphaFoldDB" id="A0A0F6W8F5"/>